<protein>
    <recommendedName>
        <fullName evidence="6">Ribosomal protein L11 methyltransferase</fullName>
        <shortName evidence="6">L11 Mtase</shortName>
        <ecNumber evidence="6">2.1.1.-</ecNumber>
    </recommendedName>
</protein>
<dbReference type="InterPro" id="IPR029063">
    <property type="entry name" value="SAM-dependent_MTases_sf"/>
</dbReference>
<dbReference type="PATRIC" id="fig|1220535.3.peg.390"/>
<dbReference type="EC" id="2.1.1.-" evidence="6"/>
<dbReference type="PANTHER" id="PTHR43648:SF1">
    <property type="entry name" value="ELECTRON TRANSFER FLAVOPROTEIN BETA SUBUNIT LYSINE METHYLTRANSFERASE"/>
    <property type="match status" value="1"/>
</dbReference>
<dbReference type="InterPro" id="IPR050078">
    <property type="entry name" value="Ribosomal_L11_MeTrfase_PrmA"/>
</dbReference>
<keyword evidence="8" id="KW-1185">Reference proteome</keyword>
<keyword evidence="4 6" id="KW-0808">Transferase</keyword>
<dbReference type="HAMAP" id="MF_00735">
    <property type="entry name" value="Methyltr_PrmA"/>
    <property type="match status" value="1"/>
</dbReference>
<gene>
    <name evidence="6" type="primary">prmA</name>
    <name evidence="7" type="ORF">IMCC14465_03940</name>
</gene>
<evidence type="ECO:0000256" key="4">
    <source>
        <dbReference type="ARBA" id="ARBA00022679"/>
    </source>
</evidence>
<dbReference type="Pfam" id="PF06325">
    <property type="entry name" value="PrmA"/>
    <property type="match status" value="1"/>
</dbReference>
<feature type="binding site" evidence="6">
    <location>
        <position position="122"/>
    </location>
    <ligand>
        <name>S-adenosyl-L-methionine</name>
        <dbReference type="ChEBI" id="CHEBI:59789"/>
    </ligand>
</feature>
<dbReference type="eggNOG" id="COG2264">
    <property type="taxonomic scope" value="Bacteria"/>
</dbReference>
<dbReference type="Proteomes" id="UP000004836">
    <property type="component" value="Unassembled WGS sequence"/>
</dbReference>
<keyword evidence="5 6" id="KW-0949">S-adenosyl-L-methionine</keyword>
<feature type="binding site" evidence="6">
    <location>
        <position position="167"/>
    </location>
    <ligand>
        <name>S-adenosyl-L-methionine</name>
        <dbReference type="ChEBI" id="CHEBI:59789"/>
    </ligand>
</feature>
<evidence type="ECO:0000256" key="3">
    <source>
        <dbReference type="ARBA" id="ARBA00022603"/>
    </source>
</evidence>
<comment type="catalytic activity">
    <reaction evidence="6">
        <text>L-lysyl-[protein] + 3 S-adenosyl-L-methionine = N(6),N(6),N(6)-trimethyl-L-lysyl-[protein] + 3 S-adenosyl-L-homocysteine + 3 H(+)</text>
        <dbReference type="Rhea" id="RHEA:54192"/>
        <dbReference type="Rhea" id="RHEA-COMP:9752"/>
        <dbReference type="Rhea" id="RHEA-COMP:13826"/>
        <dbReference type="ChEBI" id="CHEBI:15378"/>
        <dbReference type="ChEBI" id="CHEBI:29969"/>
        <dbReference type="ChEBI" id="CHEBI:57856"/>
        <dbReference type="ChEBI" id="CHEBI:59789"/>
        <dbReference type="ChEBI" id="CHEBI:61961"/>
    </reaction>
</comment>
<dbReference type="SUPFAM" id="SSF53335">
    <property type="entry name" value="S-adenosyl-L-methionine-dependent methyltransferases"/>
    <property type="match status" value="1"/>
</dbReference>
<dbReference type="EMBL" id="ALYF01000002">
    <property type="protein sequence ID" value="EJW22000.1"/>
    <property type="molecule type" value="Genomic_DNA"/>
</dbReference>
<organism evidence="7 8">
    <name type="scientific">alpha proteobacterium IMCC14465</name>
    <dbReference type="NCBI Taxonomy" id="1220535"/>
    <lineage>
        <taxon>Bacteria</taxon>
        <taxon>Pseudomonadati</taxon>
        <taxon>Pseudomonadota</taxon>
        <taxon>Alphaproteobacteria</taxon>
        <taxon>PS1 clade</taxon>
    </lineage>
</organism>
<evidence type="ECO:0000256" key="6">
    <source>
        <dbReference type="HAMAP-Rule" id="MF_00735"/>
    </source>
</evidence>
<dbReference type="GO" id="GO:0008276">
    <property type="term" value="F:protein methyltransferase activity"/>
    <property type="evidence" value="ECO:0007669"/>
    <property type="project" value="UniProtKB-UniRule"/>
</dbReference>
<reference evidence="7 8" key="1">
    <citation type="journal article" date="2012" name="J. Bacteriol.">
        <title>Genome Sequence of Strain IMCC14465, Isolated from the East Sea, Belonging to the PS1 Clade of Alphaproteobacteria.</title>
        <authorList>
            <person name="Yang S.J."/>
            <person name="Kang I."/>
            <person name="Cho J.C."/>
        </authorList>
    </citation>
    <scope>NUCLEOTIDE SEQUENCE [LARGE SCALE GENOMIC DNA]</scope>
    <source>
        <strain evidence="7 8">IMCC14465</strain>
    </source>
</reference>
<evidence type="ECO:0000256" key="1">
    <source>
        <dbReference type="ARBA" id="ARBA00009741"/>
    </source>
</evidence>
<comment type="function">
    <text evidence="6">Methylates ribosomal protein L11.</text>
</comment>
<dbReference type="GO" id="GO:0032259">
    <property type="term" value="P:methylation"/>
    <property type="evidence" value="ECO:0007669"/>
    <property type="project" value="UniProtKB-KW"/>
</dbReference>
<feature type="binding site" evidence="6">
    <location>
        <position position="213"/>
    </location>
    <ligand>
        <name>S-adenosyl-L-methionine</name>
        <dbReference type="ChEBI" id="CHEBI:59789"/>
    </ligand>
</feature>
<dbReference type="InterPro" id="IPR004498">
    <property type="entry name" value="Ribosomal_PrmA_MeTrfase"/>
</dbReference>
<dbReference type="GO" id="GO:0005737">
    <property type="term" value="C:cytoplasm"/>
    <property type="evidence" value="ECO:0007669"/>
    <property type="project" value="UniProtKB-SubCell"/>
</dbReference>
<proteinExistence type="inferred from homology"/>
<evidence type="ECO:0000256" key="2">
    <source>
        <dbReference type="ARBA" id="ARBA00022490"/>
    </source>
</evidence>
<feature type="binding site" evidence="6">
    <location>
        <position position="145"/>
    </location>
    <ligand>
        <name>S-adenosyl-L-methionine</name>
        <dbReference type="ChEBI" id="CHEBI:59789"/>
    </ligand>
</feature>
<evidence type="ECO:0000313" key="8">
    <source>
        <dbReference type="Proteomes" id="UP000004836"/>
    </source>
</evidence>
<accession>J9A6M7</accession>
<evidence type="ECO:0000313" key="7">
    <source>
        <dbReference type="EMBL" id="EJW22000.1"/>
    </source>
</evidence>
<sequence length="282" mass="31740">MQIWKVFLTTYEADAAEESLTEAGAGAVFLTSSGKQIHIEAYFQTQPDLKLLEEILPRHQNLAAEILPPLDWVSQSQTGLAVIKQPPFYIYEKQNKPDHPNGLINIELHAGRAFGSGHHETTRGCLIMLDRLLKRAHPQHILDLGCGSGILAIALAKVTHQHIQASDIDPEAVAMTLENSRLNHVAKLVRVFESDGFKRLEKDEKPYDLIVANILLGTLKKLAHELTQKLAPPNYPNYGGHLILSGILNTQQQQIIATMRQFGLRLQEKLVLDEWTTLWFRR</sequence>
<evidence type="ECO:0000256" key="5">
    <source>
        <dbReference type="ARBA" id="ARBA00022691"/>
    </source>
</evidence>
<dbReference type="Gene3D" id="3.40.50.150">
    <property type="entry name" value="Vaccinia Virus protein VP39"/>
    <property type="match status" value="1"/>
</dbReference>
<comment type="subcellular location">
    <subcellularLocation>
        <location evidence="6">Cytoplasm</location>
    </subcellularLocation>
</comment>
<dbReference type="AlphaFoldDB" id="J9A6M7"/>
<dbReference type="PANTHER" id="PTHR43648">
    <property type="entry name" value="ELECTRON TRANSFER FLAVOPROTEIN BETA SUBUNIT LYSINE METHYLTRANSFERASE"/>
    <property type="match status" value="1"/>
</dbReference>
<name>J9A6M7_9PROT</name>
<comment type="caution">
    <text evidence="7">The sequence shown here is derived from an EMBL/GenBank/DDBJ whole genome shotgun (WGS) entry which is preliminary data.</text>
</comment>
<comment type="similarity">
    <text evidence="1 6">Belongs to the methyltransferase superfamily. PrmA family.</text>
</comment>
<dbReference type="CDD" id="cd02440">
    <property type="entry name" value="AdoMet_MTases"/>
    <property type="match status" value="1"/>
</dbReference>
<keyword evidence="3 6" id="KW-0489">Methyltransferase</keyword>
<keyword evidence="2 6" id="KW-0963">Cytoplasm</keyword>
<dbReference type="STRING" id="1220535.IMCC14465_03940"/>